<dbReference type="Proteomes" id="UP000242501">
    <property type="component" value="Unassembled WGS sequence"/>
</dbReference>
<dbReference type="STRING" id="1219383.SAMN05421733_10652"/>
<gene>
    <name evidence="1" type="ORF">SAMN05421733_10652</name>
</gene>
<evidence type="ECO:0000313" key="1">
    <source>
        <dbReference type="EMBL" id="SDB94194.1"/>
    </source>
</evidence>
<reference evidence="2" key="1">
    <citation type="submission" date="2016-09" db="EMBL/GenBank/DDBJ databases">
        <authorList>
            <person name="Varghese N."/>
            <person name="Submissions S."/>
        </authorList>
    </citation>
    <scope>NUCLEOTIDE SEQUENCE [LARGE SCALE GENOMIC DNA]</scope>
    <source>
        <strain evidence="2">ANC 4422</strain>
    </source>
</reference>
<dbReference type="EMBL" id="FMYL01000006">
    <property type="protein sequence ID" value="SDB94194.1"/>
    <property type="molecule type" value="Genomic_DNA"/>
</dbReference>
<dbReference type="AlphaFoldDB" id="A0A1G6HJ21"/>
<dbReference type="RefSeq" id="WP_092748143.1">
    <property type="nucleotide sequence ID" value="NZ_FMYL01000006.1"/>
</dbReference>
<proteinExistence type="predicted"/>
<keyword evidence="2" id="KW-1185">Reference proteome</keyword>
<protein>
    <submittedName>
        <fullName evidence="1">Uncharacterized protein</fullName>
    </submittedName>
</protein>
<organism evidence="1 2">
    <name type="scientific">Acinetobacter boissieri</name>
    <dbReference type="NCBI Taxonomy" id="1219383"/>
    <lineage>
        <taxon>Bacteria</taxon>
        <taxon>Pseudomonadati</taxon>
        <taxon>Pseudomonadota</taxon>
        <taxon>Gammaproteobacteria</taxon>
        <taxon>Moraxellales</taxon>
        <taxon>Moraxellaceae</taxon>
        <taxon>Acinetobacter</taxon>
    </lineage>
</organism>
<name>A0A1G6HJ21_9GAMM</name>
<accession>A0A1G6HJ21</accession>
<evidence type="ECO:0000313" key="2">
    <source>
        <dbReference type="Proteomes" id="UP000242501"/>
    </source>
</evidence>
<sequence length="97" mass="11888">MKKLKYTILILLLICPLFYFFVGIELVGTEDDILYDFFIKKHPTSLFFYQNMVKCGECDFVEYKDLYSEETKTDFRNLCYYRYDLTDIKQCENLFRY</sequence>
<dbReference type="OrthoDB" id="8452642at2"/>